<keyword evidence="1" id="KW-0732">Signal</keyword>
<dbReference type="InterPro" id="IPR013517">
    <property type="entry name" value="FG-GAP"/>
</dbReference>
<proteinExistence type="predicted"/>
<organism evidence="5 6">
    <name type="scientific">Candidatus Venteria ishoeyi</name>
    <dbReference type="NCBI Taxonomy" id="1899563"/>
    <lineage>
        <taxon>Bacteria</taxon>
        <taxon>Pseudomonadati</taxon>
        <taxon>Pseudomonadota</taxon>
        <taxon>Gammaproteobacteria</taxon>
        <taxon>Thiotrichales</taxon>
        <taxon>Thiotrichaceae</taxon>
        <taxon>Venteria</taxon>
    </lineage>
</organism>
<dbReference type="Gene3D" id="2.130.10.130">
    <property type="entry name" value="Integrin alpha, N-terminal"/>
    <property type="match status" value="1"/>
</dbReference>
<dbReference type="SMART" id="SM00237">
    <property type="entry name" value="Calx_beta"/>
    <property type="match status" value="1"/>
</dbReference>
<dbReference type="GO" id="GO:0007154">
    <property type="term" value="P:cell communication"/>
    <property type="evidence" value="ECO:0007669"/>
    <property type="project" value="InterPro"/>
</dbReference>
<keyword evidence="2" id="KW-0677">Repeat</keyword>
<dbReference type="Gene3D" id="2.60.40.2030">
    <property type="match status" value="1"/>
</dbReference>
<keyword evidence="6" id="KW-1185">Reference proteome</keyword>
<accession>A0A1H6FFW7</accession>
<gene>
    <name evidence="5" type="ORF">MBHS_04435</name>
</gene>
<dbReference type="SUPFAM" id="SSF69318">
    <property type="entry name" value="Integrin alpha N-terminal domain"/>
    <property type="match status" value="2"/>
</dbReference>
<dbReference type="SUPFAM" id="SSF141072">
    <property type="entry name" value="CalX-like"/>
    <property type="match status" value="1"/>
</dbReference>
<dbReference type="InterPro" id="IPR056284">
    <property type="entry name" value="AIR9-like_A9"/>
</dbReference>
<feature type="domain" description="Calx-beta" evidence="4">
    <location>
        <begin position="330"/>
        <end position="430"/>
    </location>
</feature>
<evidence type="ECO:0000313" key="6">
    <source>
        <dbReference type="Proteomes" id="UP000236724"/>
    </source>
</evidence>
<keyword evidence="3" id="KW-0106">Calcium</keyword>
<evidence type="ECO:0000256" key="3">
    <source>
        <dbReference type="ARBA" id="ARBA00022837"/>
    </source>
</evidence>
<dbReference type="Pfam" id="PF01839">
    <property type="entry name" value="FG-GAP"/>
    <property type="match status" value="1"/>
</dbReference>
<dbReference type="PANTHER" id="PTHR46580">
    <property type="entry name" value="SENSOR KINASE-RELATED"/>
    <property type="match status" value="1"/>
</dbReference>
<dbReference type="Pfam" id="PF13385">
    <property type="entry name" value="Laminin_G_3"/>
    <property type="match status" value="1"/>
</dbReference>
<evidence type="ECO:0000313" key="5">
    <source>
        <dbReference type="EMBL" id="SEH08543.1"/>
    </source>
</evidence>
<name>A0A1H6FFW7_9GAMM</name>
<dbReference type="GO" id="GO:0016020">
    <property type="term" value="C:membrane"/>
    <property type="evidence" value="ECO:0007669"/>
    <property type="project" value="InterPro"/>
</dbReference>
<dbReference type="InterPro" id="IPR013320">
    <property type="entry name" value="ConA-like_dom_sf"/>
</dbReference>
<dbReference type="RefSeq" id="WP_177428653.1">
    <property type="nucleotide sequence ID" value="NZ_FMSV02000553.1"/>
</dbReference>
<evidence type="ECO:0000259" key="4">
    <source>
        <dbReference type="SMART" id="SM00237"/>
    </source>
</evidence>
<dbReference type="PANTHER" id="PTHR46580:SF2">
    <property type="entry name" value="MAM DOMAIN-CONTAINING PROTEIN"/>
    <property type="match status" value="1"/>
</dbReference>
<dbReference type="Pfam" id="PF13517">
    <property type="entry name" value="FG-GAP_3"/>
    <property type="match status" value="2"/>
</dbReference>
<dbReference type="InterPro" id="IPR038081">
    <property type="entry name" value="CalX-like_sf"/>
</dbReference>
<reference evidence="5 6" key="1">
    <citation type="submission" date="2016-10" db="EMBL/GenBank/DDBJ databases">
        <authorList>
            <person name="de Groot N.N."/>
        </authorList>
    </citation>
    <scope>NUCLEOTIDE SEQUENCE [LARGE SCALE GENOMIC DNA]</scope>
    <source>
        <strain evidence="5">MBHS1</strain>
    </source>
</reference>
<sequence>MLAGANQNIGLGTITGNVILSGSGIKTVAGNRTINGSLSIDEGVSLINQYSNDRSLTINGDVLNNGSILDNNGYQDEFTLYVSGNITNNGTWTNYYTHLTSGNTRSITGSQPISSYYTYFDDDFTITSSPVFGQHVDFNSHTLTLQAGQTLSVKGSVVDSLSLVNGTLVLAGANQNIGLGAITGNVMLSGSGIKTVTGDRTINGSLSIDEGVSLINQYSNDRSLTINGDVLNNGSILDNNGYQDEFTLYISGNITNNGTWSNYRTYAKWSSITGATSYDFQLLGTDGSEVSTNTTATIYNITPYLNQSSGYFWKYRAIVDGSPQDWSENRLINIPVSNSGLIQFTDTEYSVSEQETFIILSVERTLGSDGSITVDCITTDDSAVAGLDYISVSTTLTWSDGDTSNKECVIPIIGADKNVDGYKSFQVELSNINGTILGGAANATVTITDDDIAIQEGLVAYYPFDGSLQDFSSNSNHGTGNGTIQFTDAVAGQGLKLSGVNSVGGIASPDFVHVSNSSSLQFGSTASFAYYVRIDGDQRQSGECGGAILNSISGTLLAKRGDRRGIYITDSEVSSSLNINRYSSGPSLGASALTSAYQAFRHMAYVIEGNHYRIYVDGVLVKEADATAAIDFSVANGEDMYIGVQNNSGLVCLDYWYPLDGTIDELRIYNRAITAAEVQAVMNVQFPPNANNVTVSDSLTRGETLSGSYTYSDTENDLEGTSTYQWYRADDDSGSNASAISGASGQAYTLTSVDTDKYIAFAVVPVAQSGMLTGAEVISDYVGPVTEPAAVNVNDFNADGKPDLLWRNPVTGENRLWLMDDATLTDTAGIQGLEDSNWQLIGKNDFNIDGKPDLLWRNTSTGANAVWYMDGTNYLSYAYLPDETDKNWRIAATADFNGDGKADIIWRNSATGDNRVWYMDNTTLLNTTSLDAEIELAWQIAAAADFNADGKPDLVWRNYSTGDNRIWLMDDNTLLSSTSFNALADLDWQLLDVADFNADGNSDLVWRHITTGTNALWYMNSTSYVSYAFLDEETDLNWQLAGQTTTASTPPPATIGNKDDFNADGKPDLLWRNYDTGQNAVWYMDDVTRLDYDYLPPLTDINWQLAGKADFDGDTKPDLLWRNAVTGDNVIWYMDGITQLSYAYLPAITDTTWQLVGIGDFNSDSKPDLVWRNYSSGDNAVWYMDGASQLGYDYFPALADLDWQINAVDDFNADGKPDLVWRNYASGDNAVWYMDNVTQLSYNYFPALGDVNWQITGTGDFNTDDKPDLLWRNGATGDNVVWYMDDANRLDYEYFPVLPGEDWRLVGR</sequence>
<dbReference type="Pfam" id="PF23197">
    <property type="entry name" value="IG_AIR9"/>
    <property type="match status" value="1"/>
</dbReference>
<dbReference type="Gene3D" id="2.60.120.200">
    <property type="match status" value="1"/>
</dbReference>
<evidence type="ECO:0000256" key="1">
    <source>
        <dbReference type="ARBA" id="ARBA00022729"/>
    </source>
</evidence>
<evidence type="ECO:0000256" key="2">
    <source>
        <dbReference type="ARBA" id="ARBA00022737"/>
    </source>
</evidence>
<dbReference type="SUPFAM" id="SSF49899">
    <property type="entry name" value="Concanavalin A-like lectins/glucanases"/>
    <property type="match status" value="1"/>
</dbReference>
<dbReference type="InterPro" id="IPR003644">
    <property type="entry name" value="Calx_beta"/>
</dbReference>
<dbReference type="Gene3D" id="2.60.40.2700">
    <property type="match status" value="1"/>
</dbReference>
<protein>
    <submittedName>
        <fullName evidence="5">FG-GAP repeat protein</fullName>
    </submittedName>
</protein>
<dbReference type="InterPro" id="IPR028994">
    <property type="entry name" value="Integrin_alpha_N"/>
</dbReference>
<dbReference type="Proteomes" id="UP000236724">
    <property type="component" value="Unassembled WGS sequence"/>
</dbReference>
<dbReference type="Pfam" id="PF03160">
    <property type="entry name" value="Calx-beta"/>
    <property type="match status" value="1"/>
</dbReference>
<dbReference type="EMBL" id="FMSV02000553">
    <property type="protein sequence ID" value="SEH08543.1"/>
    <property type="molecule type" value="Genomic_DNA"/>
</dbReference>